<dbReference type="NCBIfam" id="NF033939">
    <property type="entry name" value="DESULF_POR1"/>
    <property type="match status" value="1"/>
</dbReference>
<evidence type="ECO:0000256" key="1">
    <source>
        <dbReference type="SAM" id="SignalP"/>
    </source>
</evidence>
<keyword evidence="1" id="KW-0732">Signal</keyword>
<protein>
    <recommendedName>
        <fullName evidence="3">Outer membrane homotrimeric porin</fullName>
    </recommendedName>
</protein>
<gene>
    <name evidence="2" type="ORF">KM92DES2_10361</name>
</gene>
<feature type="chain" id="PRO_5012578008" description="Outer membrane homotrimeric porin" evidence="1">
    <location>
        <begin position="29"/>
        <end position="524"/>
    </location>
</feature>
<feature type="signal peptide" evidence="1">
    <location>
        <begin position="1"/>
        <end position="28"/>
    </location>
</feature>
<accession>A0A212J0Z5</accession>
<reference evidence="2" key="1">
    <citation type="submission" date="2016-04" db="EMBL/GenBank/DDBJ databases">
        <authorList>
            <person name="Evans L.H."/>
            <person name="Alamgir A."/>
            <person name="Owens N."/>
            <person name="Weber N.D."/>
            <person name="Virtaneva K."/>
            <person name="Barbian K."/>
            <person name="Babar A."/>
            <person name="Rosenke K."/>
        </authorList>
    </citation>
    <scope>NUCLEOTIDE SEQUENCE</scope>
    <source>
        <strain evidence="2">92-2</strain>
    </source>
</reference>
<sequence>MSLKRKTILSAAALALTLGLAFGQSAEAVDFKARGIWSMGFGVGDSSLTKDVTTNGAKQKANNSDQFVSRQRVLLFLDAVASENLMGSVQFKLGPQDWGRSGQGSSLGADGTLVRVTQANMQWSVPQTDLKFKMGLQYLALPNAAGGSAVFDTQAAAVVGNYAFNKNVGLTALWMRPFNDNYQGGTYNNVISNDKASYLDNMDLFALSMPLTFDGISITPWVMPGMMGRNTGKFGAFTNYGLNDGSPATTLYPYLNKIGAGHGLNVTGVTNASKEYGTVFWAGLPVKVTALEPWNIEFDTNYGFVEQMGSFNVMRRNNANDVVHGSTQRQGWLAKALVEYKLDWGVPGVFGWYASGDDGNVKNGSERLPSVCAYGNFTSFMGDGNLGWSPNVNFMDKSLSYAGTWGFGAQIRDVSFLDRLTHTFRVAYWGGTNSPSMVKYMDHANAWDSTSNMFDGPYMTTNDGLLEFNVISSYKIYDNLEMNVELGYVANYMDSSTWNKSYQNFGSYSKQDAWKGQVVFQYKF</sequence>
<evidence type="ECO:0008006" key="3">
    <source>
        <dbReference type="Google" id="ProtNLM"/>
    </source>
</evidence>
<proteinExistence type="predicted"/>
<dbReference type="EMBL" id="FLUP01000001">
    <property type="protein sequence ID" value="SBV93136.1"/>
    <property type="molecule type" value="Genomic_DNA"/>
</dbReference>
<dbReference type="RefSeq" id="WP_192111458.1">
    <property type="nucleotide sequence ID" value="NZ_CABUEN010000004.1"/>
</dbReference>
<organism evidence="2">
    <name type="scientific">uncultured Desulfovibrio sp</name>
    <dbReference type="NCBI Taxonomy" id="167968"/>
    <lineage>
        <taxon>Bacteria</taxon>
        <taxon>Pseudomonadati</taxon>
        <taxon>Thermodesulfobacteriota</taxon>
        <taxon>Desulfovibrionia</taxon>
        <taxon>Desulfovibrionales</taxon>
        <taxon>Desulfovibrionaceae</taxon>
        <taxon>Desulfovibrio</taxon>
        <taxon>environmental samples</taxon>
    </lineage>
</organism>
<dbReference type="InterPro" id="IPR059232">
    <property type="entry name" value="Porin_put"/>
</dbReference>
<dbReference type="AlphaFoldDB" id="A0A212J0Z5"/>
<name>A0A212J0Z5_9BACT</name>
<evidence type="ECO:0000313" key="2">
    <source>
        <dbReference type="EMBL" id="SBV93136.1"/>
    </source>
</evidence>